<reference evidence="2" key="1">
    <citation type="journal article" date="2021" name="G3 (Bethesda)">
        <title>Genome and transcriptome analysis of the beet armyworm Spodoptera exigua reveals targets for pest control. .</title>
        <authorList>
            <person name="Simon S."/>
            <person name="Breeschoten T."/>
            <person name="Jansen H.J."/>
            <person name="Dirks R.P."/>
            <person name="Schranz M.E."/>
            <person name="Ros V.I.D."/>
        </authorList>
    </citation>
    <scope>NUCLEOTIDE SEQUENCE</scope>
    <source>
        <strain evidence="2">TB_SE_WUR_2020</strain>
    </source>
</reference>
<feature type="region of interest" description="Disordered" evidence="1">
    <location>
        <begin position="201"/>
        <end position="220"/>
    </location>
</feature>
<evidence type="ECO:0000313" key="3">
    <source>
        <dbReference type="Proteomes" id="UP000814243"/>
    </source>
</evidence>
<dbReference type="SUPFAM" id="SSF53756">
    <property type="entry name" value="UDP-Glycosyltransferase/glycogen phosphorylase"/>
    <property type="match status" value="1"/>
</dbReference>
<evidence type="ECO:0008006" key="4">
    <source>
        <dbReference type="Google" id="ProtNLM"/>
    </source>
</evidence>
<accession>A0A922MD67</accession>
<name>A0A922MD67_SPOEX</name>
<dbReference type="EMBL" id="JACEFF010000611">
    <property type="protein sequence ID" value="KAH9634401.1"/>
    <property type="molecule type" value="Genomic_DNA"/>
</dbReference>
<feature type="compositionally biased region" description="Polar residues" evidence="1">
    <location>
        <begin position="205"/>
        <end position="214"/>
    </location>
</feature>
<feature type="region of interest" description="Disordered" evidence="1">
    <location>
        <begin position="233"/>
        <end position="266"/>
    </location>
</feature>
<organism evidence="2 3">
    <name type="scientific">Spodoptera exigua</name>
    <name type="common">Beet armyworm</name>
    <name type="synonym">Noctua fulgens</name>
    <dbReference type="NCBI Taxonomy" id="7107"/>
    <lineage>
        <taxon>Eukaryota</taxon>
        <taxon>Metazoa</taxon>
        <taxon>Ecdysozoa</taxon>
        <taxon>Arthropoda</taxon>
        <taxon>Hexapoda</taxon>
        <taxon>Insecta</taxon>
        <taxon>Pterygota</taxon>
        <taxon>Neoptera</taxon>
        <taxon>Endopterygota</taxon>
        <taxon>Lepidoptera</taxon>
        <taxon>Glossata</taxon>
        <taxon>Ditrysia</taxon>
        <taxon>Noctuoidea</taxon>
        <taxon>Noctuidae</taxon>
        <taxon>Amphipyrinae</taxon>
        <taxon>Spodoptera</taxon>
    </lineage>
</organism>
<dbReference type="PANTHER" id="PTHR10773:SF19">
    <property type="match status" value="1"/>
</dbReference>
<gene>
    <name evidence="2" type="ORF">HF086_000227</name>
</gene>
<feature type="region of interest" description="Disordered" evidence="1">
    <location>
        <begin position="428"/>
        <end position="463"/>
    </location>
</feature>
<dbReference type="PANTHER" id="PTHR10773">
    <property type="entry name" value="DNA-DIRECTED RNA POLYMERASES I, II, AND III SUBUNIT RPABC2"/>
    <property type="match status" value="1"/>
</dbReference>
<evidence type="ECO:0000313" key="2">
    <source>
        <dbReference type="EMBL" id="KAH9634401.1"/>
    </source>
</evidence>
<dbReference type="Proteomes" id="UP000814243">
    <property type="component" value="Unassembled WGS sequence"/>
</dbReference>
<protein>
    <recommendedName>
        <fullName evidence="4">UDP-glycosyltransferase</fullName>
    </recommendedName>
</protein>
<dbReference type="AlphaFoldDB" id="A0A922MD67"/>
<dbReference type="Gene3D" id="3.40.50.2000">
    <property type="entry name" value="Glycogen Phosphorylase B"/>
    <property type="match status" value="1"/>
</dbReference>
<comment type="caution">
    <text evidence="2">The sequence shown here is derived from an EMBL/GenBank/DDBJ whole genome shotgun (WGS) entry which is preliminary data.</text>
</comment>
<feature type="compositionally biased region" description="Basic and acidic residues" evidence="1">
    <location>
        <begin position="433"/>
        <end position="442"/>
    </location>
</feature>
<evidence type="ECO:0000256" key="1">
    <source>
        <dbReference type="SAM" id="MobiDB-lite"/>
    </source>
</evidence>
<sequence>MKIYHINIILCLSIFARHDEAARILAVFPSPSISHQVVFRPLTQELAKRGHEVTVITTDPAFPEGKAPANLTEINVHDISYNLWRKIFLTSNKENKDDVVKAMNLIAEAVIAIADAQLKDSKVQNLIRDKSKKFDLLLVEACVRPALVFSHIYKIPVIQISSFFATFDNSTSPANNPLKSYSTSRRKLLFNFVKEQADLNRKDSIQSGSESSTVDAKPKEVYKLREPSNIKYFDDENDTEDFSPDCSEYIPSPERQLPDSRSTSSCVTDLQDTDIIKISSSTTHLQENDTSSLGDITLTPVNEHGHLPIHNLAEINLQSTSDDLEKTLTPTKPTSSDCNISNSELMQKEQPTLENSDEKENYALQKYNIEITIEPESPDTDSITIDKAVEINTNSNNLSNKEQNERINAESSLINDCDIDTSLRSLSRKRKRNASEWRDNKNKKLKNSGQAYEGARNKKHHEKKNISSDNCACKKGCGLKFNTEDRLALHTNFYKLANRELQWQYITRHVKSNDVKRVTNYPDMVKMASKRQYERVFNTNYNYSFFKPKKDQCTLCSQYQQADSVEKASLEENYRKHLSMKERVREIKKEEKKTLNKDDTVVAIFDLEKVLNVPQSEVIIMNAKVSGEKYILKEMQQSEILNIKVLVEPKRWLQDKTGEKVRWSDVMEISVSYNKPNCFLFKYDFDQDYIELDYNASASRQRRQKQVSKTIESIELKPAYDKPLPIRKALYNDLLSLCNSQAIPHHYQPFYRNLSFCDAESGHDEDSD</sequence>
<proteinExistence type="predicted"/>